<accession>A0A0E9T2D0</accession>
<reference evidence="1" key="1">
    <citation type="submission" date="2014-11" db="EMBL/GenBank/DDBJ databases">
        <authorList>
            <person name="Amaro Gonzalez C."/>
        </authorList>
    </citation>
    <scope>NUCLEOTIDE SEQUENCE</scope>
</reference>
<reference evidence="1" key="2">
    <citation type="journal article" date="2015" name="Fish Shellfish Immunol.">
        <title>Early steps in the European eel (Anguilla anguilla)-Vibrio vulnificus interaction in the gills: Role of the RtxA13 toxin.</title>
        <authorList>
            <person name="Callol A."/>
            <person name="Pajuelo D."/>
            <person name="Ebbesson L."/>
            <person name="Teles M."/>
            <person name="MacKenzie S."/>
            <person name="Amaro C."/>
        </authorList>
    </citation>
    <scope>NUCLEOTIDE SEQUENCE</scope>
</reference>
<sequence>MQSGCLCQSGCKSSCFLIMYFINKAEHSAVKSRLFSQ</sequence>
<organism evidence="1">
    <name type="scientific">Anguilla anguilla</name>
    <name type="common">European freshwater eel</name>
    <name type="synonym">Muraena anguilla</name>
    <dbReference type="NCBI Taxonomy" id="7936"/>
    <lineage>
        <taxon>Eukaryota</taxon>
        <taxon>Metazoa</taxon>
        <taxon>Chordata</taxon>
        <taxon>Craniata</taxon>
        <taxon>Vertebrata</taxon>
        <taxon>Euteleostomi</taxon>
        <taxon>Actinopterygii</taxon>
        <taxon>Neopterygii</taxon>
        <taxon>Teleostei</taxon>
        <taxon>Anguilliformes</taxon>
        <taxon>Anguillidae</taxon>
        <taxon>Anguilla</taxon>
    </lineage>
</organism>
<proteinExistence type="predicted"/>
<evidence type="ECO:0000313" key="1">
    <source>
        <dbReference type="EMBL" id="JAH47751.1"/>
    </source>
</evidence>
<protein>
    <submittedName>
        <fullName evidence="1">Uncharacterized protein</fullName>
    </submittedName>
</protein>
<dbReference type="AlphaFoldDB" id="A0A0E9T2D0"/>
<name>A0A0E9T2D0_ANGAN</name>
<dbReference type="EMBL" id="GBXM01060826">
    <property type="protein sequence ID" value="JAH47751.1"/>
    <property type="molecule type" value="Transcribed_RNA"/>
</dbReference>